<dbReference type="Proteomes" id="UP000559182">
    <property type="component" value="Unassembled WGS sequence"/>
</dbReference>
<evidence type="ECO:0000256" key="1">
    <source>
        <dbReference type="SAM" id="MobiDB-lite"/>
    </source>
</evidence>
<sequence length="692" mass="73206">MDTSNGSLLRMSLADVARAARVERPVVSMWRKRTNRAGVAFPQPVGTRDGHPEFDAQAVADFLRTSGLGNNPEAAEDVVAAARPHGALADEVSPGLVVALLTLADRSNELIRDLDEEDLADLAATIDPDDRCLRREVESALPVSTALAEYVDQLAESAYSPRAAIGVVARDAARRAGGDHRRVLLREDATRLVATMAAAIGRAVGLPVLRFIDPTLGDGRILSRVADTLEGDVADYGVIDTDCAATRLARCRLLTRDVVAESLPVVDGDPDLGGPGLVVGALPSAGEPTASTGQMLDALNDITLMMSTQHWGVLLAPSSVLTDRLPAGLVGLRDAVIRDGRLRMAVRLPTGLAPHQGQTHLAVWVFGPTPREVPPSDRGTVVADLSDVTLTEEVLDELTTDAVTSLTSVRFATRLHAFHRSTMIPTTRLLTGSGSLVADATPSTYADPASLAECVERLRMQAGDAGVGWSTYSSGGGAMTSVPTVTLGRAIRAGWVRVVSGHRIRERDVVLRPTGAAVIGPEEVAGRSPWGARRIGLLELAAAYPRAQLTEPGDVVFATGQQVGAKVDREGGSVVQSPARILRLVGGPPDATLLPEVLAADLLAQPVAARRFESWPIRLVPSDDRDALHRRWGALADAETRLRAELAAVQELQAALVDGVVTGSVRIADDRPAKSQDMQDNSTQSIAKEAVK</sequence>
<evidence type="ECO:0008006" key="4">
    <source>
        <dbReference type="Google" id="ProtNLM"/>
    </source>
</evidence>
<protein>
    <recommendedName>
        <fullName evidence="4">DNA methylase adenine-specific domain-containing protein</fullName>
    </recommendedName>
</protein>
<dbReference type="RefSeq" id="WP_183319158.1">
    <property type="nucleotide sequence ID" value="NZ_JACHVQ010000001.1"/>
</dbReference>
<organism evidence="2 3">
    <name type="scientific">Flexivirga oryzae</name>
    <dbReference type="NCBI Taxonomy" id="1794944"/>
    <lineage>
        <taxon>Bacteria</taxon>
        <taxon>Bacillati</taxon>
        <taxon>Actinomycetota</taxon>
        <taxon>Actinomycetes</taxon>
        <taxon>Micrococcales</taxon>
        <taxon>Dermacoccaceae</taxon>
        <taxon>Flexivirga</taxon>
    </lineage>
</organism>
<dbReference type="EMBL" id="JACHVQ010000001">
    <property type="protein sequence ID" value="MBB2890804.1"/>
    <property type="molecule type" value="Genomic_DNA"/>
</dbReference>
<gene>
    <name evidence="2" type="ORF">FHU39_000788</name>
</gene>
<evidence type="ECO:0000313" key="3">
    <source>
        <dbReference type="Proteomes" id="UP000559182"/>
    </source>
</evidence>
<proteinExistence type="predicted"/>
<accession>A0A839N418</accession>
<reference evidence="2 3" key="1">
    <citation type="submission" date="2020-08" db="EMBL/GenBank/DDBJ databases">
        <title>Sequencing the genomes of 1000 actinobacteria strains.</title>
        <authorList>
            <person name="Klenk H.-P."/>
        </authorList>
    </citation>
    <scope>NUCLEOTIDE SEQUENCE [LARGE SCALE GENOMIC DNA]</scope>
    <source>
        <strain evidence="2 3">DSM 105369</strain>
    </source>
</reference>
<evidence type="ECO:0000313" key="2">
    <source>
        <dbReference type="EMBL" id="MBB2890804.1"/>
    </source>
</evidence>
<keyword evidence="3" id="KW-1185">Reference proteome</keyword>
<feature type="region of interest" description="Disordered" evidence="1">
    <location>
        <begin position="671"/>
        <end position="692"/>
    </location>
</feature>
<name>A0A839N418_9MICO</name>
<dbReference type="AlphaFoldDB" id="A0A839N418"/>
<comment type="caution">
    <text evidence="2">The sequence shown here is derived from an EMBL/GenBank/DDBJ whole genome shotgun (WGS) entry which is preliminary data.</text>
</comment>
<feature type="compositionally biased region" description="Polar residues" evidence="1">
    <location>
        <begin position="676"/>
        <end position="686"/>
    </location>
</feature>